<dbReference type="PANTHER" id="PTHR30015:SF7">
    <property type="entry name" value="TYPE IV METHYL-DIRECTED RESTRICTION ENZYME ECOKMRR"/>
    <property type="match status" value="1"/>
</dbReference>
<dbReference type="Gene3D" id="3.40.1350.10">
    <property type="match status" value="1"/>
</dbReference>
<dbReference type="SUPFAM" id="SSF52980">
    <property type="entry name" value="Restriction endonuclease-like"/>
    <property type="match status" value="1"/>
</dbReference>
<dbReference type="AlphaFoldDB" id="A0A517YPR0"/>
<proteinExistence type="predicted"/>
<dbReference type="REBASE" id="356165">
    <property type="entry name" value="PbaKS4MrrP"/>
</dbReference>
<dbReference type="InterPro" id="IPR016984">
    <property type="entry name" value="UCP031853"/>
</dbReference>
<dbReference type="InterPro" id="IPR007560">
    <property type="entry name" value="Restrct_endonuc_IV_Mrr"/>
</dbReference>
<dbReference type="OrthoDB" id="9781481at2"/>
<evidence type="ECO:0000259" key="1">
    <source>
        <dbReference type="Pfam" id="PF04471"/>
    </source>
</evidence>
<dbReference type="GO" id="GO:0003677">
    <property type="term" value="F:DNA binding"/>
    <property type="evidence" value="ECO:0007669"/>
    <property type="project" value="InterPro"/>
</dbReference>
<dbReference type="Proteomes" id="UP000317369">
    <property type="component" value="Chromosome"/>
</dbReference>
<name>A0A517YPR0_9BACT</name>
<dbReference type="InterPro" id="IPR052906">
    <property type="entry name" value="Type_IV_Methyl-Rstrct_Enzyme"/>
</dbReference>
<organism evidence="2 3">
    <name type="scientific">Poriferisphaera corsica</name>
    <dbReference type="NCBI Taxonomy" id="2528020"/>
    <lineage>
        <taxon>Bacteria</taxon>
        <taxon>Pseudomonadati</taxon>
        <taxon>Planctomycetota</taxon>
        <taxon>Phycisphaerae</taxon>
        <taxon>Phycisphaerales</taxon>
        <taxon>Phycisphaeraceae</taxon>
        <taxon>Poriferisphaera</taxon>
    </lineage>
</organism>
<keyword evidence="3" id="KW-1185">Reference proteome</keyword>
<keyword evidence="2" id="KW-0378">Hydrolase</keyword>
<dbReference type="InterPro" id="IPR011856">
    <property type="entry name" value="tRNA_endonuc-like_dom_sf"/>
</dbReference>
<evidence type="ECO:0000313" key="2">
    <source>
        <dbReference type="EMBL" id="QDU32209.1"/>
    </source>
</evidence>
<dbReference type="PIRSF" id="PIRSF031853">
    <property type="entry name" value="UPC031853"/>
    <property type="match status" value="1"/>
</dbReference>
<reference evidence="2 3" key="1">
    <citation type="submission" date="2019-02" db="EMBL/GenBank/DDBJ databases">
        <title>Deep-cultivation of Planctomycetes and their phenomic and genomic characterization uncovers novel biology.</title>
        <authorList>
            <person name="Wiegand S."/>
            <person name="Jogler M."/>
            <person name="Boedeker C."/>
            <person name="Pinto D."/>
            <person name="Vollmers J."/>
            <person name="Rivas-Marin E."/>
            <person name="Kohn T."/>
            <person name="Peeters S.H."/>
            <person name="Heuer A."/>
            <person name="Rast P."/>
            <person name="Oberbeckmann S."/>
            <person name="Bunk B."/>
            <person name="Jeske O."/>
            <person name="Meyerdierks A."/>
            <person name="Storesund J.E."/>
            <person name="Kallscheuer N."/>
            <person name="Luecker S."/>
            <person name="Lage O.M."/>
            <person name="Pohl T."/>
            <person name="Merkel B.J."/>
            <person name="Hornburger P."/>
            <person name="Mueller R.-W."/>
            <person name="Bruemmer F."/>
            <person name="Labrenz M."/>
            <person name="Spormann A.M."/>
            <person name="Op den Camp H."/>
            <person name="Overmann J."/>
            <person name="Amann R."/>
            <person name="Jetten M.S.M."/>
            <person name="Mascher T."/>
            <person name="Medema M.H."/>
            <person name="Devos D.P."/>
            <person name="Kaster A.-K."/>
            <person name="Ovreas L."/>
            <person name="Rohde M."/>
            <person name="Galperin M.Y."/>
            <person name="Jogler C."/>
        </authorList>
    </citation>
    <scope>NUCLEOTIDE SEQUENCE [LARGE SCALE GENOMIC DNA]</scope>
    <source>
        <strain evidence="2 3">KS4</strain>
    </source>
</reference>
<keyword evidence="2" id="KW-0255">Endonuclease</keyword>
<feature type="domain" description="Restriction endonuclease type IV Mrr" evidence="1">
    <location>
        <begin position="205"/>
        <end position="317"/>
    </location>
</feature>
<protein>
    <submittedName>
        <fullName evidence="2">Restriction endonuclease</fullName>
    </submittedName>
</protein>
<dbReference type="GO" id="GO:0009307">
    <property type="term" value="P:DNA restriction-modification system"/>
    <property type="evidence" value="ECO:0007669"/>
    <property type="project" value="InterPro"/>
</dbReference>
<dbReference type="InterPro" id="IPR011335">
    <property type="entry name" value="Restrct_endonuc-II-like"/>
</dbReference>
<dbReference type="Pfam" id="PF04471">
    <property type="entry name" value="Mrr_cat"/>
    <property type="match status" value="1"/>
</dbReference>
<gene>
    <name evidence="2" type="ORF">KS4_02380</name>
</gene>
<keyword evidence="2" id="KW-0540">Nuclease</keyword>
<sequence>MALWLLRSGRHCEHESKFLNENRIYLTWSGFKQNLSKLKDRKELHEYLEKFYPDFTKAHRSQNSGQIWAFTKRMKAGDWVCMPSKRKTIHIGEITGNYVYSDDAENPYYHHRTINWIETDVPRTNFDQDLLYSLGSISTICQIKRNDSEERIRAMQANGWKSVGVSIKTPVTNGDDDQDIVNGNEQEIDIEEIANDHIARTIQAKFKGHGLEALVEAILKAKGFTTHRSDKGADGGIDILAAPDTLGFGQPRICVQVKSQDSPLERPVLDQLVGTMQHVGADQGLLVCWGGFKKTIKHELPRLFFKVRMWDRSDLIDEFLKVYNDLDEDIKADIPLKRVWAVANQDNDDED</sequence>
<dbReference type="GO" id="GO:0015666">
    <property type="term" value="F:restriction endodeoxyribonuclease activity"/>
    <property type="evidence" value="ECO:0007669"/>
    <property type="project" value="TreeGrafter"/>
</dbReference>
<accession>A0A517YPR0</accession>
<evidence type="ECO:0000313" key="3">
    <source>
        <dbReference type="Proteomes" id="UP000317369"/>
    </source>
</evidence>
<dbReference type="KEGG" id="pcor:KS4_02380"/>
<dbReference type="PANTHER" id="PTHR30015">
    <property type="entry name" value="MRR RESTRICTION SYSTEM PROTEIN"/>
    <property type="match status" value="1"/>
</dbReference>
<dbReference type="EMBL" id="CP036425">
    <property type="protein sequence ID" value="QDU32209.1"/>
    <property type="molecule type" value="Genomic_DNA"/>
</dbReference>